<sequence length="179" mass="19180">MTTTPSSVRKRRRASSTPTITVLAQLQEVKVETVHSSNTAAVVIAVLEGLVILGVIGFAVYVVFFKNRTAKPSRFSNAIVPPPQPARPEELAPATRIGQAQPPPPEVPQRGWSRQPLQAVPPSGDPFNAWEMEETSTARTNGGAAPPASAVPAIPPRGVPAVAPNPRLQNYLDDYEDDF</sequence>
<feature type="transmembrane region" description="Helical" evidence="2">
    <location>
        <begin position="40"/>
        <end position="64"/>
    </location>
</feature>
<name>A0AA39M1P8_9BILA</name>
<evidence type="ECO:0000256" key="2">
    <source>
        <dbReference type="SAM" id="Phobius"/>
    </source>
</evidence>
<dbReference type="AlphaFoldDB" id="A0AA39M1P8"/>
<evidence type="ECO:0000256" key="1">
    <source>
        <dbReference type="SAM" id="MobiDB-lite"/>
    </source>
</evidence>
<evidence type="ECO:0000313" key="4">
    <source>
        <dbReference type="Proteomes" id="UP001175271"/>
    </source>
</evidence>
<keyword evidence="2" id="KW-1133">Transmembrane helix</keyword>
<gene>
    <name evidence="3" type="ORF">QR680_013079</name>
</gene>
<protein>
    <submittedName>
        <fullName evidence="3">Uncharacterized protein</fullName>
    </submittedName>
</protein>
<reference evidence="3" key="1">
    <citation type="submission" date="2023-06" db="EMBL/GenBank/DDBJ databases">
        <title>Genomic analysis of the entomopathogenic nematode Steinernema hermaphroditum.</title>
        <authorList>
            <person name="Schwarz E.M."/>
            <person name="Heppert J.K."/>
            <person name="Baniya A."/>
            <person name="Schwartz H.T."/>
            <person name="Tan C.-H."/>
            <person name="Antoshechkin I."/>
            <person name="Sternberg P.W."/>
            <person name="Goodrich-Blair H."/>
            <person name="Dillman A.R."/>
        </authorList>
    </citation>
    <scope>NUCLEOTIDE SEQUENCE</scope>
    <source>
        <strain evidence="3">PS9179</strain>
        <tissue evidence="3">Whole animal</tissue>
    </source>
</reference>
<proteinExistence type="predicted"/>
<dbReference type="EMBL" id="JAUCMV010000002">
    <property type="protein sequence ID" value="KAK0417558.1"/>
    <property type="molecule type" value="Genomic_DNA"/>
</dbReference>
<comment type="caution">
    <text evidence="3">The sequence shown here is derived from an EMBL/GenBank/DDBJ whole genome shotgun (WGS) entry which is preliminary data.</text>
</comment>
<evidence type="ECO:0000313" key="3">
    <source>
        <dbReference type="EMBL" id="KAK0417558.1"/>
    </source>
</evidence>
<organism evidence="3 4">
    <name type="scientific">Steinernema hermaphroditum</name>
    <dbReference type="NCBI Taxonomy" id="289476"/>
    <lineage>
        <taxon>Eukaryota</taxon>
        <taxon>Metazoa</taxon>
        <taxon>Ecdysozoa</taxon>
        <taxon>Nematoda</taxon>
        <taxon>Chromadorea</taxon>
        <taxon>Rhabditida</taxon>
        <taxon>Tylenchina</taxon>
        <taxon>Panagrolaimomorpha</taxon>
        <taxon>Strongyloidoidea</taxon>
        <taxon>Steinernematidae</taxon>
        <taxon>Steinernema</taxon>
    </lineage>
</organism>
<feature type="region of interest" description="Disordered" evidence="1">
    <location>
        <begin position="76"/>
        <end position="179"/>
    </location>
</feature>
<dbReference type="Proteomes" id="UP001175271">
    <property type="component" value="Unassembled WGS sequence"/>
</dbReference>
<keyword evidence="2" id="KW-0472">Membrane</keyword>
<accession>A0AA39M1P8</accession>
<keyword evidence="2" id="KW-0812">Transmembrane</keyword>
<keyword evidence="4" id="KW-1185">Reference proteome</keyword>